<dbReference type="RefSeq" id="WP_165297375.1">
    <property type="nucleotide sequence ID" value="NZ_JAAKZZ010000029.1"/>
</dbReference>
<dbReference type="Proteomes" id="UP000477722">
    <property type="component" value="Unassembled WGS sequence"/>
</dbReference>
<dbReference type="EMBL" id="JAAKZZ010000029">
    <property type="protein sequence ID" value="NGO67716.1"/>
    <property type="molecule type" value="Genomic_DNA"/>
</dbReference>
<comment type="caution">
    <text evidence="2">The sequence shown here is derived from an EMBL/GenBank/DDBJ whole genome shotgun (WGS) entry which is preliminary data.</text>
</comment>
<dbReference type="Pfam" id="PF13489">
    <property type="entry name" value="Methyltransf_23"/>
    <property type="match status" value="1"/>
</dbReference>
<accession>A0A6G4WR26</accession>
<name>A0A6G4WR26_9ACTN</name>
<dbReference type="InterPro" id="IPR029063">
    <property type="entry name" value="SAM-dependent_MTases_sf"/>
</dbReference>
<keyword evidence="2" id="KW-0489">Methyltransferase</keyword>
<proteinExistence type="predicted"/>
<dbReference type="SUPFAM" id="SSF53335">
    <property type="entry name" value="S-adenosyl-L-methionine-dependent methyltransferases"/>
    <property type="match status" value="1"/>
</dbReference>
<dbReference type="AlphaFoldDB" id="A0A6G4WR26"/>
<evidence type="ECO:0000313" key="2">
    <source>
        <dbReference type="EMBL" id="NGO67716.1"/>
    </source>
</evidence>
<evidence type="ECO:0000313" key="3">
    <source>
        <dbReference type="Proteomes" id="UP000477722"/>
    </source>
</evidence>
<keyword evidence="1" id="KW-1133">Transmembrane helix</keyword>
<dbReference type="CDD" id="cd02440">
    <property type="entry name" value="AdoMet_MTases"/>
    <property type="match status" value="1"/>
</dbReference>
<protein>
    <submittedName>
        <fullName evidence="2">Class I SAM-dependent methyltransferase</fullName>
    </submittedName>
</protein>
<sequence length="356" mass="40000">MPAASRGALIAALRPDYQAELAGGTDRFFLPRAAGCPWCRSDRRPRQRLRTRDWVQGKPGAFVLDQCRDCGHTFQNPRLSEEGLDFYYRDFYDGLGAESTAKMFEAGGSQKRFRRSARALREHAAPGRWLDVGTAHAHFCAAARRLLPDTEFHGLDQGESVEHAVKEGRITRAYRGRLTELADELADRYDVLSMFHYLEHTPDPGAELAAAHTALRPGGHLLIEVPNPESPFSRLLGRRWMPWFQPQHLHFVPLGNLRVELERLGFTVVAASVRGDQHIPVDLVCATWFWLNPLLPAEDQPWLPRPPGRAARVARGALALAALPLILLAYGLDLLLAPLVRRTRFSNAYRVIARRG</sequence>
<dbReference type="GO" id="GO:0008168">
    <property type="term" value="F:methyltransferase activity"/>
    <property type="evidence" value="ECO:0007669"/>
    <property type="project" value="UniProtKB-KW"/>
</dbReference>
<keyword evidence="2" id="KW-0808">Transferase</keyword>
<dbReference type="Gene3D" id="3.40.50.150">
    <property type="entry name" value="Vaccinia Virus protein VP39"/>
    <property type="match status" value="1"/>
</dbReference>
<gene>
    <name evidence="2" type="ORF">G5C65_04970</name>
</gene>
<keyword evidence="1" id="KW-0472">Membrane</keyword>
<keyword evidence="1" id="KW-0812">Transmembrane</keyword>
<keyword evidence="3" id="KW-1185">Reference proteome</keyword>
<feature type="transmembrane region" description="Helical" evidence="1">
    <location>
        <begin position="317"/>
        <end position="340"/>
    </location>
</feature>
<evidence type="ECO:0000256" key="1">
    <source>
        <dbReference type="SAM" id="Phobius"/>
    </source>
</evidence>
<dbReference type="GO" id="GO:0032259">
    <property type="term" value="P:methylation"/>
    <property type="evidence" value="ECO:0007669"/>
    <property type="project" value="UniProtKB-KW"/>
</dbReference>
<reference evidence="2 3" key="1">
    <citation type="submission" date="2020-02" db="EMBL/GenBank/DDBJ databases">
        <title>Whole-genome analyses of novel actinobacteria.</title>
        <authorList>
            <person name="Sahin N."/>
            <person name="Tatar D."/>
        </authorList>
    </citation>
    <scope>NUCLEOTIDE SEQUENCE [LARGE SCALE GENOMIC DNA]</scope>
    <source>
        <strain evidence="2 3">SB3404</strain>
    </source>
</reference>
<organism evidence="2 3">
    <name type="scientific">Streptomyces boncukensis</name>
    <dbReference type="NCBI Taxonomy" id="2711219"/>
    <lineage>
        <taxon>Bacteria</taxon>
        <taxon>Bacillati</taxon>
        <taxon>Actinomycetota</taxon>
        <taxon>Actinomycetes</taxon>
        <taxon>Kitasatosporales</taxon>
        <taxon>Streptomycetaceae</taxon>
        <taxon>Streptomyces</taxon>
    </lineage>
</organism>